<organism evidence="1 2">
    <name type="scientific">Naganishia onofrii</name>
    <dbReference type="NCBI Taxonomy" id="1851511"/>
    <lineage>
        <taxon>Eukaryota</taxon>
        <taxon>Fungi</taxon>
        <taxon>Dikarya</taxon>
        <taxon>Basidiomycota</taxon>
        <taxon>Agaricomycotina</taxon>
        <taxon>Tremellomycetes</taxon>
        <taxon>Filobasidiales</taxon>
        <taxon>Filobasidiaceae</taxon>
        <taxon>Naganishia</taxon>
    </lineage>
</organism>
<comment type="caution">
    <text evidence="1">The sequence shown here is derived from an EMBL/GenBank/DDBJ whole genome shotgun (WGS) entry which is preliminary data.</text>
</comment>
<name>A0ACC2XIB8_9TREE</name>
<evidence type="ECO:0000313" key="1">
    <source>
        <dbReference type="EMBL" id="KAJ9123790.1"/>
    </source>
</evidence>
<protein>
    <submittedName>
        <fullName evidence="1">Uncharacterized protein</fullName>
    </submittedName>
</protein>
<gene>
    <name evidence="1" type="ORF">QFC24_003565</name>
</gene>
<evidence type="ECO:0000313" key="2">
    <source>
        <dbReference type="Proteomes" id="UP001234202"/>
    </source>
</evidence>
<dbReference type="Proteomes" id="UP001234202">
    <property type="component" value="Unassembled WGS sequence"/>
</dbReference>
<proteinExistence type="predicted"/>
<keyword evidence="2" id="KW-1185">Reference proteome</keyword>
<sequence length="726" mass="79428">MTRLDSPLVKPPATERAVTARIKHAAEAVIQADIQPYLGLPARVSLVIMSLPLLSLLLSLSQLLSANRTAQSRAEDAKAQILATCKGVEEATNWLGNGGLQRVMAAKVNEGIVVSVQGTLKGLRFIPIESLTIIEKVIGFVIDMYRSLLMCTLELVVRSVLELLIKAVDTITEGITTSLNAIRLEIQDDISSANKLIASAVATINKATNLINVNLSVPKFDIPSLSALQDVKVPTGFEDDLRKLNSSIPSLGELRDVMTELIEMPFEKMKTELNTTFGHLIGNVTAASLPSANRLTAQSDSAGIGICNNMDVSFVDKVAASLAKVARVGTAIIIVGVFLLWSALLAWEWYNWKVTKEQAEYLESRVAQDIQAGGTPNGMVWIQIVEHPVLAKYSEMAFERFRLKSRTRRNLRWFGSYVFHAPAVALLCFGLLSLLVVQCQIAAISALRDDAKDEVASGVSDSTSSIVAQINAVGIQQSRVYVEQTNQVIMGWQRAIDEELFGPWLNTTTVVLNSTLGEFYDKIENVLNITFGGTILDSAIRTFVYCILGSKIDNIQTALTWIHDNANVELPLLNDDALILPTSASNELAAPLASAAVGSGSEGDRGAIGKIFDAYERELLDQRLIALLFCGLYLLIVIIGLLVLLRHTIWPRPEPSDQPETMQEKLLDLPRMGRRHDDQESYFQLEDVPLHPRATSMFSQETASNAGFLANARNQMARFKSSIVGS</sequence>
<dbReference type="EMBL" id="JASBWV010000011">
    <property type="protein sequence ID" value="KAJ9123790.1"/>
    <property type="molecule type" value="Genomic_DNA"/>
</dbReference>
<reference evidence="1" key="1">
    <citation type="submission" date="2023-04" db="EMBL/GenBank/DDBJ databases">
        <title>Draft Genome sequencing of Naganishia species isolated from polar environments using Oxford Nanopore Technology.</title>
        <authorList>
            <person name="Leo P."/>
            <person name="Venkateswaran K."/>
        </authorList>
    </citation>
    <scope>NUCLEOTIDE SEQUENCE</scope>
    <source>
        <strain evidence="1">DBVPG 5303</strain>
    </source>
</reference>
<accession>A0ACC2XIB8</accession>